<reference evidence="3 4" key="1">
    <citation type="journal article" date="2016" name="Int. J. Syst. Evol. Microbiol.">
        <title>Arsenicitalea aurantiaca gen. nov., sp. nov., a new member of the family Hyphomicrobiaceae, isolated from high-arsenic sediment.</title>
        <authorList>
            <person name="Mu Y."/>
            <person name="Zhou L."/>
            <person name="Zeng X.C."/>
            <person name="Liu L."/>
            <person name="Pan Y."/>
            <person name="Chen X."/>
            <person name="Wang J."/>
            <person name="Li S."/>
            <person name="Li W.J."/>
            <person name="Wang Y."/>
        </authorList>
    </citation>
    <scope>NUCLEOTIDE SEQUENCE [LARGE SCALE GENOMIC DNA]</scope>
    <source>
        <strain evidence="3 4">42-50</strain>
    </source>
</reference>
<dbReference type="AlphaFoldDB" id="A0A433XLB3"/>
<protein>
    <submittedName>
        <fullName evidence="3">SDR family oxidoreductase</fullName>
    </submittedName>
</protein>
<evidence type="ECO:0000256" key="2">
    <source>
        <dbReference type="ARBA" id="ARBA00023002"/>
    </source>
</evidence>
<dbReference type="PANTHER" id="PTHR42760">
    <property type="entry name" value="SHORT-CHAIN DEHYDROGENASES/REDUCTASES FAMILY MEMBER"/>
    <property type="match status" value="1"/>
</dbReference>
<dbReference type="SUPFAM" id="SSF51735">
    <property type="entry name" value="NAD(P)-binding Rossmann-fold domains"/>
    <property type="match status" value="1"/>
</dbReference>
<proteinExistence type="inferred from homology"/>
<dbReference type="Proteomes" id="UP000281547">
    <property type="component" value="Unassembled WGS sequence"/>
</dbReference>
<dbReference type="CDD" id="cd05233">
    <property type="entry name" value="SDR_c"/>
    <property type="match status" value="1"/>
</dbReference>
<keyword evidence="2" id="KW-0560">Oxidoreductase</keyword>
<evidence type="ECO:0000256" key="1">
    <source>
        <dbReference type="ARBA" id="ARBA00006484"/>
    </source>
</evidence>
<comment type="similarity">
    <text evidence="1">Belongs to the short-chain dehydrogenases/reductases (SDR) family.</text>
</comment>
<keyword evidence="4" id="KW-1185">Reference proteome</keyword>
<evidence type="ECO:0000313" key="3">
    <source>
        <dbReference type="EMBL" id="RUT34877.1"/>
    </source>
</evidence>
<gene>
    <name evidence="3" type="ORF">EMQ25_02650</name>
</gene>
<dbReference type="EMBL" id="RZNJ01000001">
    <property type="protein sequence ID" value="RUT34877.1"/>
    <property type="molecule type" value="Genomic_DNA"/>
</dbReference>
<organism evidence="3 4">
    <name type="scientific">Arsenicitalea aurantiaca</name>
    <dbReference type="NCBI Taxonomy" id="1783274"/>
    <lineage>
        <taxon>Bacteria</taxon>
        <taxon>Pseudomonadati</taxon>
        <taxon>Pseudomonadota</taxon>
        <taxon>Alphaproteobacteria</taxon>
        <taxon>Hyphomicrobiales</taxon>
        <taxon>Devosiaceae</taxon>
        <taxon>Arsenicitalea</taxon>
    </lineage>
</organism>
<evidence type="ECO:0000313" key="4">
    <source>
        <dbReference type="Proteomes" id="UP000281547"/>
    </source>
</evidence>
<dbReference type="Pfam" id="PF13561">
    <property type="entry name" value="adh_short_C2"/>
    <property type="match status" value="1"/>
</dbReference>
<accession>A0A433XLB3</accession>
<dbReference type="PRINTS" id="PR00080">
    <property type="entry name" value="SDRFAMILY"/>
</dbReference>
<dbReference type="PANTHER" id="PTHR42760:SF115">
    <property type="entry name" value="3-OXOACYL-[ACYL-CARRIER-PROTEIN] REDUCTASE FABG"/>
    <property type="match status" value="1"/>
</dbReference>
<dbReference type="PRINTS" id="PR00081">
    <property type="entry name" value="GDHRDH"/>
</dbReference>
<dbReference type="Gene3D" id="3.40.50.720">
    <property type="entry name" value="NAD(P)-binding Rossmann-like Domain"/>
    <property type="match status" value="1"/>
</dbReference>
<dbReference type="InterPro" id="IPR002347">
    <property type="entry name" value="SDR_fam"/>
</dbReference>
<dbReference type="InterPro" id="IPR036291">
    <property type="entry name" value="NAD(P)-bd_dom_sf"/>
</dbReference>
<name>A0A433XLB3_9HYPH</name>
<dbReference type="FunFam" id="3.40.50.720:FF:000084">
    <property type="entry name" value="Short-chain dehydrogenase reductase"/>
    <property type="match status" value="1"/>
</dbReference>
<sequence length="273" mass="28043">MERKVSRGAAIVTGGAGGIGLAISSRLVREGFSVVVADRDADAARAAAEGLGCAWRALDIGQESSVIETVRGVAAEMGGLAAVINNAGIHTQSLVVETSAEDWDRIHAVNGRGTFLMCREAARIMAGQGQGQIVNIVTRLGFGNPFSSVYMASKSAVAALTQCLAVEMAATGVRVNAVAPGHVGPGTGMEAAFRRKAEKLGKTWDEFESQVVGSIPLGRWCRPEDVAGAVAWLLGPDAEFVTGETISVTGGFQAYGVAPDGDAVRAAASTALN</sequence>
<comment type="caution">
    <text evidence="3">The sequence shown here is derived from an EMBL/GenBank/DDBJ whole genome shotgun (WGS) entry which is preliminary data.</text>
</comment>
<dbReference type="GO" id="GO:0016616">
    <property type="term" value="F:oxidoreductase activity, acting on the CH-OH group of donors, NAD or NADP as acceptor"/>
    <property type="evidence" value="ECO:0007669"/>
    <property type="project" value="TreeGrafter"/>
</dbReference>